<keyword evidence="5" id="KW-0539">Nucleus</keyword>
<organism evidence="8 9">
    <name type="scientific">Zingiber officinale</name>
    <name type="common">Ginger</name>
    <name type="synonym">Amomum zingiber</name>
    <dbReference type="NCBI Taxonomy" id="94328"/>
    <lineage>
        <taxon>Eukaryota</taxon>
        <taxon>Viridiplantae</taxon>
        <taxon>Streptophyta</taxon>
        <taxon>Embryophyta</taxon>
        <taxon>Tracheophyta</taxon>
        <taxon>Spermatophyta</taxon>
        <taxon>Magnoliopsida</taxon>
        <taxon>Liliopsida</taxon>
        <taxon>Zingiberales</taxon>
        <taxon>Zingiberaceae</taxon>
        <taxon>Zingiber</taxon>
    </lineage>
</organism>
<dbReference type="InterPro" id="IPR044800">
    <property type="entry name" value="LEC2-like"/>
</dbReference>
<evidence type="ECO:0000313" key="8">
    <source>
        <dbReference type="EMBL" id="KAG6528228.1"/>
    </source>
</evidence>
<evidence type="ECO:0000313" key="9">
    <source>
        <dbReference type="Proteomes" id="UP000734854"/>
    </source>
</evidence>
<evidence type="ECO:0000259" key="7">
    <source>
        <dbReference type="PROSITE" id="PS50863"/>
    </source>
</evidence>
<protein>
    <recommendedName>
        <fullName evidence="7">TF-B3 domain-containing protein</fullName>
    </recommendedName>
</protein>
<feature type="region of interest" description="Disordered" evidence="6">
    <location>
        <begin position="1"/>
        <end position="39"/>
    </location>
</feature>
<dbReference type="PANTHER" id="PTHR31140:SF78">
    <property type="entry name" value="B3 DOMAIN-CONTAINING PROTEIN OS06G0107800"/>
    <property type="match status" value="1"/>
</dbReference>
<comment type="subcellular location">
    <subcellularLocation>
        <location evidence="1">Nucleus</location>
    </subcellularLocation>
</comment>
<evidence type="ECO:0000256" key="6">
    <source>
        <dbReference type="SAM" id="MobiDB-lite"/>
    </source>
</evidence>
<keyword evidence="3" id="KW-0238">DNA-binding</keyword>
<dbReference type="AlphaFoldDB" id="A0A8J5LS23"/>
<name>A0A8J5LS23_ZINOF</name>
<dbReference type="GO" id="GO:0003700">
    <property type="term" value="F:DNA-binding transcription factor activity"/>
    <property type="evidence" value="ECO:0007669"/>
    <property type="project" value="InterPro"/>
</dbReference>
<keyword evidence="4" id="KW-0804">Transcription</keyword>
<accession>A0A8J5LS23</accession>
<keyword evidence="9" id="KW-1185">Reference proteome</keyword>
<keyword evidence="2" id="KW-0805">Transcription regulation</keyword>
<dbReference type="InterPro" id="IPR003340">
    <property type="entry name" value="B3_DNA-bd"/>
</dbReference>
<evidence type="ECO:0000256" key="2">
    <source>
        <dbReference type="ARBA" id="ARBA00023015"/>
    </source>
</evidence>
<proteinExistence type="predicted"/>
<dbReference type="GO" id="GO:0003677">
    <property type="term" value="F:DNA binding"/>
    <property type="evidence" value="ECO:0007669"/>
    <property type="project" value="UniProtKB-KW"/>
</dbReference>
<evidence type="ECO:0000256" key="3">
    <source>
        <dbReference type="ARBA" id="ARBA00023125"/>
    </source>
</evidence>
<feature type="domain" description="TF-B3" evidence="7">
    <location>
        <begin position="46"/>
        <end position="150"/>
    </location>
</feature>
<evidence type="ECO:0000256" key="5">
    <source>
        <dbReference type="ARBA" id="ARBA00023242"/>
    </source>
</evidence>
<dbReference type="PROSITE" id="PS50863">
    <property type="entry name" value="B3"/>
    <property type="match status" value="1"/>
</dbReference>
<dbReference type="Gene3D" id="2.40.330.10">
    <property type="entry name" value="DNA-binding pseudobarrel domain"/>
    <property type="match status" value="1"/>
</dbReference>
<dbReference type="EMBL" id="JACMSC010000003">
    <property type="protein sequence ID" value="KAG6528228.1"/>
    <property type="molecule type" value="Genomic_DNA"/>
</dbReference>
<dbReference type="CDD" id="cd10017">
    <property type="entry name" value="B3_DNA"/>
    <property type="match status" value="1"/>
</dbReference>
<dbReference type="Pfam" id="PF02362">
    <property type="entry name" value="B3"/>
    <property type="match status" value="1"/>
</dbReference>
<gene>
    <name evidence="8" type="ORF">ZIOFF_010379</name>
</gene>
<comment type="caution">
    <text evidence="8">The sequence shown here is derived from an EMBL/GenBank/DDBJ whole genome shotgun (WGS) entry which is preliminary data.</text>
</comment>
<evidence type="ECO:0000256" key="4">
    <source>
        <dbReference type="ARBA" id="ARBA00023163"/>
    </source>
</evidence>
<dbReference type="SMART" id="SM01019">
    <property type="entry name" value="B3"/>
    <property type="match status" value="1"/>
</dbReference>
<reference evidence="8 9" key="1">
    <citation type="submission" date="2020-08" db="EMBL/GenBank/DDBJ databases">
        <title>Plant Genome Project.</title>
        <authorList>
            <person name="Zhang R.-G."/>
        </authorList>
    </citation>
    <scope>NUCLEOTIDE SEQUENCE [LARGE SCALE GENOMIC DNA]</scope>
    <source>
        <tissue evidence="8">Rhizome</tissue>
    </source>
</reference>
<evidence type="ECO:0000256" key="1">
    <source>
        <dbReference type="ARBA" id="ARBA00004123"/>
    </source>
</evidence>
<dbReference type="InterPro" id="IPR015300">
    <property type="entry name" value="DNA-bd_pseudobarrel_sf"/>
</dbReference>
<dbReference type="Proteomes" id="UP000734854">
    <property type="component" value="Unassembled WGS sequence"/>
</dbReference>
<dbReference type="SUPFAM" id="SSF101936">
    <property type="entry name" value="DNA-binding pseudobarrel domain"/>
    <property type="match status" value="1"/>
</dbReference>
<dbReference type="PANTHER" id="PTHR31140">
    <property type="entry name" value="B3 DOMAIN-CONTAINING TRANSCRIPTION FACTOR ABI3"/>
    <property type="match status" value="1"/>
</dbReference>
<sequence length="267" mass="29730">MASPLMAHGVCPSDGAASDSLRRRLPSMARNRIGREKDGSSRELMFEKVVTPSDVGKLNRLVIPKQHAERHFPVPESSAGESTKGVLLSFEDACTGRAWRFRYSYWSSSQSYVITKGWSRFVKEKGLLAGDTVSFARSRQLFFIDCKRQKRSASYNCYLNDYNNYQPILRGFSFPFPPPLPPPPWSYFGLPPPSLPVAAQMQGVNSVGHFSEQVASAGCPKRVRLFGVNLDCVPESTTIKETPSRSPPGVSAMTNQDRKLSDLDLYL</sequence>
<dbReference type="GO" id="GO:0005634">
    <property type="term" value="C:nucleus"/>
    <property type="evidence" value="ECO:0007669"/>
    <property type="project" value="UniProtKB-SubCell"/>
</dbReference>